<dbReference type="GO" id="GO:0005737">
    <property type="term" value="C:cytoplasm"/>
    <property type="evidence" value="ECO:0007669"/>
    <property type="project" value="TreeGrafter"/>
</dbReference>
<reference evidence="3 4" key="1">
    <citation type="submission" date="2016-04" db="EMBL/GenBank/DDBJ databases">
        <title>Evolutionary innovation and constraint leading to complex multicellularity in the Ascomycota.</title>
        <authorList>
            <person name="Cisse O."/>
            <person name="Nguyen A."/>
            <person name="Hewitt D.A."/>
            <person name="Jedd G."/>
            <person name="Stajich J.E."/>
        </authorList>
    </citation>
    <scope>NUCLEOTIDE SEQUENCE [LARGE SCALE GENOMIC DNA]</scope>
    <source>
        <strain evidence="3 4">DAH-3</strain>
    </source>
</reference>
<dbReference type="STRING" id="1198029.A0A1U7LLF7"/>
<dbReference type="OrthoDB" id="74460at2759"/>
<feature type="compositionally biased region" description="Pro residues" evidence="1">
    <location>
        <begin position="22"/>
        <end position="36"/>
    </location>
</feature>
<evidence type="ECO:0000313" key="3">
    <source>
        <dbReference type="EMBL" id="OLL23479.1"/>
    </source>
</evidence>
<accession>A0A1U7LLF7</accession>
<feature type="region of interest" description="Disordered" evidence="1">
    <location>
        <begin position="1"/>
        <end position="40"/>
    </location>
</feature>
<dbReference type="PANTHER" id="PTHR21054">
    <property type="entry name" value="ZINC METALLOPROTEINASE-RELATED"/>
    <property type="match status" value="1"/>
</dbReference>
<gene>
    <name evidence="3" type="ORF">NEOLI_004466</name>
</gene>
<dbReference type="EMBL" id="LXFE01001559">
    <property type="protein sequence ID" value="OLL23479.1"/>
    <property type="molecule type" value="Genomic_DNA"/>
</dbReference>
<dbReference type="SUPFAM" id="SSF55486">
    <property type="entry name" value="Metalloproteases ('zincins'), catalytic domain"/>
    <property type="match status" value="1"/>
</dbReference>
<dbReference type="PROSITE" id="PS51752">
    <property type="entry name" value="JACALIN_LECTIN"/>
    <property type="match status" value="1"/>
</dbReference>
<protein>
    <submittedName>
        <fullName evidence="3">Putative zinc metalloproteinase</fullName>
    </submittedName>
</protein>
<dbReference type="Proteomes" id="UP000186594">
    <property type="component" value="Unassembled WGS sequence"/>
</dbReference>
<dbReference type="InterPro" id="IPR036404">
    <property type="entry name" value="Jacalin-like_lectin_dom_sf"/>
</dbReference>
<evidence type="ECO:0000259" key="2">
    <source>
        <dbReference type="PROSITE" id="PS51752"/>
    </source>
</evidence>
<dbReference type="Pfam" id="PF01419">
    <property type="entry name" value="Jacalin"/>
    <property type="match status" value="1"/>
</dbReference>
<dbReference type="InterPro" id="IPR021917">
    <property type="entry name" value="Unchr_Zn-peptidase-like"/>
</dbReference>
<evidence type="ECO:0000256" key="1">
    <source>
        <dbReference type="SAM" id="MobiDB-lite"/>
    </source>
</evidence>
<organism evidence="3 4">
    <name type="scientific">Neolecta irregularis (strain DAH-3)</name>
    <dbReference type="NCBI Taxonomy" id="1198029"/>
    <lineage>
        <taxon>Eukaryota</taxon>
        <taxon>Fungi</taxon>
        <taxon>Dikarya</taxon>
        <taxon>Ascomycota</taxon>
        <taxon>Taphrinomycotina</taxon>
        <taxon>Neolectales</taxon>
        <taxon>Neolectaceae</taxon>
        <taxon>Neolecta</taxon>
    </lineage>
</organism>
<dbReference type="Pfam" id="PF12044">
    <property type="entry name" value="Metallopep"/>
    <property type="match status" value="1"/>
</dbReference>
<dbReference type="InterPro" id="IPR053002">
    <property type="entry name" value="Metalloproteinase_M10B"/>
</dbReference>
<name>A0A1U7LLF7_NEOID</name>
<dbReference type="Gene3D" id="2.100.10.30">
    <property type="entry name" value="Jacalin-like lectin domain"/>
    <property type="match status" value="1"/>
</dbReference>
<dbReference type="SMART" id="SM00915">
    <property type="entry name" value="Jacalin"/>
    <property type="match status" value="1"/>
</dbReference>
<dbReference type="OMA" id="MFRNNFG"/>
<keyword evidence="4" id="KW-1185">Reference proteome</keyword>
<dbReference type="SUPFAM" id="SSF51101">
    <property type="entry name" value="Mannose-binding lectins"/>
    <property type="match status" value="1"/>
</dbReference>
<proteinExistence type="predicted"/>
<dbReference type="InterPro" id="IPR001229">
    <property type="entry name" value="Jacalin-like_lectin_dom"/>
</dbReference>
<sequence>MRLPFKKSNSHTELSTERRPSAPVPRLAPGPPPPPSREYVPQFLSVKQDEWVHQRVLLIYGRVGPETRFDATIAVSTKSDSFPTQTWPVTDSHFKVLVQLVPGPNTFDFVFFPPEGMGFNTSTGSLLINYLPLLQAPPIHLVILMGSDSSGTFDSLPGKRNDLQEAIRKFRMAGYLWQAFTGEQMFRNGMGRRCFRLDEEWIKDTLSNGNSNPETTARIHLVKSSLTVSQLRDPDLAQQNKNGTRTGGLFDIALDALRSYGFQGKCYISCLLLDANYNKDLNLITGHAALGGGAGDIQLGIFGSHTLWAWPSCFEQVVTAFMDETPADTNYVGIDGEGSVAWQAANVGLGAMLHELGHALGCPHQPDGKTSSIAKRLILGIMLRGYTIFNRTFMTNEPYNHRTQTPGLRPVLPKDEVGTRWHRLDVIRFRYHPTFRLPNELAPHGTCPLFYALENGVVLSCRAGIILIEIHVDGQCKSHIEYINHPEHHLFLYEQDLLKRVNCNTGTPLKLVALSANQKSVGVDNFNHLLNSNFNDEYGTVCVSGLVGQAKLPGSEKFEILWKSEIVNIRVYWGDELDGLEFIYGDGSVHLVGKITEKQSDFPIDGFGNETIETIYIRAGYWIDGLSFMTSFGRKSPFWGNRKGGSAYELVAPTGYKIIGIYGSAANWCDSFGILYRSV</sequence>
<feature type="domain" description="Jacalin-type lectin" evidence="2">
    <location>
        <begin position="532"/>
        <end position="678"/>
    </location>
</feature>
<comment type="caution">
    <text evidence="3">The sequence shown here is derived from an EMBL/GenBank/DDBJ whole genome shotgun (WGS) entry which is preliminary data.</text>
</comment>
<evidence type="ECO:0000313" key="4">
    <source>
        <dbReference type="Proteomes" id="UP000186594"/>
    </source>
</evidence>
<dbReference type="AlphaFoldDB" id="A0A1U7LLF7"/>
<dbReference type="PANTHER" id="PTHR21054:SF2">
    <property type="entry name" value="MIP04191P"/>
    <property type="match status" value="1"/>
</dbReference>